<evidence type="ECO:0000313" key="3">
    <source>
        <dbReference type="Proteomes" id="UP000177614"/>
    </source>
</evidence>
<evidence type="ECO:0000259" key="1">
    <source>
        <dbReference type="Pfam" id="PF01978"/>
    </source>
</evidence>
<proteinExistence type="predicted"/>
<dbReference type="PANTHER" id="PTHR34293:SF1">
    <property type="entry name" value="HTH-TYPE TRANSCRIPTIONAL REGULATOR TRMBL2"/>
    <property type="match status" value="1"/>
</dbReference>
<accession>A0A1F4XKF5</accession>
<organism evidence="2 3">
    <name type="scientific">Candidatus Abawacabacteria bacterium RBG_16_42_10</name>
    <dbReference type="NCBI Taxonomy" id="1817814"/>
    <lineage>
        <taxon>Bacteria</taxon>
        <taxon>Candidatus Abawacaibacteriota</taxon>
    </lineage>
</organism>
<dbReference type="InterPro" id="IPR036390">
    <property type="entry name" value="WH_DNA-bd_sf"/>
</dbReference>
<dbReference type="Proteomes" id="UP000177614">
    <property type="component" value="Unassembled WGS sequence"/>
</dbReference>
<dbReference type="EMBL" id="MEWR01000010">
    <property type="protein sequence ID" value="OGC82167.1"/>
    <property type="molecule type" value="Genomic_DNA"/>
</dbReference>
<dbReference type="Gene3D" id="1.10.10.10">
    <property type="entry name" value="Winged helix-like DNA-binding domain superfamily/Winged helix DNA-binding domain"/>
    <property type="match status" value="1"/>
</dbReference>
<dbReference type="InterPro" id="IPR036388">
    <property type="entry name" value="WH-like_DNA-bd_sf"/>
</dbReference>
<dbReference type="Pfam" id="PF01978">
    <property type="entry name" value="TrmB"/>
    <property type="match status" value="1"/>
</dbReference>
<dbReference type="InterPro" id="IPR051797">
    <property type="entry name" value="TrmB-like"/>
</dbReference>
<protein>
    <recommendedName>
        <fullName evidence="1">Transcription regulator TrmB N-terminal domain-containing protein</fullName>
    </recommendedName>
</protein>
<comment type="caution">
    <text evidence="2">The sequence shown here is derived from an EMBL/GenBank/DDBJ whole genome shotgun (WGS) entry which is preliminary data.</text>
</comment>
<dbReference type="STRING" id="1817814.A2V81_01560"/>
<feature type="domain" description="Transcription regulator TrmB N-terminal" evidence="1">
    <location>
        <begin position="2"/>
        <end position="63"/>
    </location>
</feature>
<dbReference type="InterPro" id="IPR002831">
    <property type="entry name" value="Tscrpt_reg_TrmB_N"/>
</dbReference>
<dbReference type="AlphaFoldDB" id="A0A1F4XKF5"/>
<dbReference type="SUPFAM" id="SSF46785">
    <property type="entry name" value="Winged helix' DNA-binding domain"/>
    <property type="match status" value="1"/>
</dbReference>
<dbReference type="PANTHER" id="PTHR34293">
    <property type="entry name" value="HTH-TYPE TRANSCRIPTIONAL REGULATOR TRMBL2"/>
    <property type="match status" value="1"/>
</dbReference>
<sequence length="243" mass="27819">MTDVEGQVYMTLLELGGGYVSGVAKKAKLPRVNCYHTLENLTKKGLVSYITKDKVRFYSAEPPQKIVNVLEEKFHYAQKLLPELLSITNTLTFKPKISYYEGIEGIKSILDDTLTAKKELLGYSNLKGAAELLDKELIMNYAEKKMRKKLKTRIICPSSEEAFDFTKNYYPKDFPIELLEILFVNPREFWFEHEITIYDDKVAVISLNKDELIGMIFESPVYARSQTAIFNLAWLGASSFIAL</sequence>
<gene>
    <name evidence="2" type="ORF">A2V81_01560</name>
</gene>
<name>A0A1F4XKF5_9BACT</name>
<evidence type="ECO:0000313" key="2">
    <source>
        <dbReference type="EMBL" id="OGC82167.1"/>
    </source>
</evidence>
<reference evidence="2 3" key="1">
    <citation type="journal article" date="2016" name="Nat. Commun.">
        <title>Thousands of microbial genomes shed light on interconnected biogeochemical processes in an aquifer system.</title>
        <authorList>
            <person name="Anantharaman K."/>
            <person name="Brown C.T."/>
            <person name="Hug L.A."/>
            <person name="Sharon I."/>
            <person name="Castelle C.J."/>
            <person name="Probst A.J."/>
            <person name="Thomas B.C."/>
            <person name="Singh A."/>
            <person name="Wilkins M.J."/>
            <person name="Karaoz U."/>
            <person name="Brodie E.L."/>
            <person name="Williams K.H."/>
            <person name="Hubbard S.S."/>
            <person name="Banfield J.F."/>
        </authorList>
    </citation>
    <scope>NUCLEOTIDE SEQUENCE [LARGE SCALE GENOMIC DNA]</scope>
</reference>